<evidence type="ECO:0000256" key="5">
    <source>
        <dbReference type="ARBA" id="ARBA00022989"/>
    </source>
</evidence>
<feature type="transmembrane region" description="Helical" evidence="7">
    <location>
        <begin position="12"/>
        <end position="31"/>
    </location>
</feature>
<evidence type="ECO:0000256" key="4">
    <source>
        <dbReference type="ARBA" id="ARBA00022692"/>
    </source>
</evidence>
<evidence type="ECO:0000256" key="6">
    <source>
        <dbReference type="ARBA" id="ARBA00023136"/>
    </source>
</evidence>
<dbReference type="PANTHER" id="PTHR43163:SF6">
    <property type="entry name" value="DIPEPTIDE TRANSPORT SYSTEM PERMEASE PROTEIN DPPB-RELATED"/>
    <property type="match status" value="1"/>
</dbReference>
<keyword evidence="6 7" id="KW-0472">Membrane</keyword>
<dbReference type="Gene3D" id="1.10.3720.10">
    <property type="entry name" value="MetI-like"/>
    <property type="match status" value="1"/>
</dbReference>
<evidence type="ECO:0000256" key="1">
    <source>
        <dbReference type="ARBA" id="ARBA00004651"/>
    </source>
</evidence>
<evidence type="ECO:0000313" key="11">
    <source>
        <dbReference type="Proteomes" id="UP000831775"/>
    </source>
</evidence>
<dbReference type="RefSeq" id="WP_244683765.1">
    <property type="nucleotide sequence ID" value="NZ_CP095043.1"/>
</dbReference>
<dbReference type="InterPro" id="IPR035906">
    <property type="entry name" value="MetI-like_sf"/>
</dbReference>
<dbReference type="Pfam" id="PF00528">
    <property type="entry name" value="BPD_transp_1"/>
    <property type="match status" value="1"/>
</dbReference>
<feature type="transmembrane region" description="Helical" evidence="7">
    <location>
        <begin position="277"/>
        <end position="300"/>
    </location>
</feature>
<evidence type="ECO:0000313" key="10">
    <source>
        <dbReference type="EMBL" id="UOQ58980.1"/>
    </source>
</evidence>
<feature type="domain" description="ABC transmembrane type-1" evidence="9">
    <location>
        <begin position="99"/>
        <end position="300"/>
    </location>
</feature>
<evidence type="ECO:0000256" key="2">
    <source>
        <dbReference type="ARBA" id="ARBA00022448"/>
    </source>
</evidence>
<keyword evidence="2 7" id="KW-0813">Transport</keyword>
<dbReference type="PANTHER" id="PTHR43163">
    <property type="entry name" value="DIPEPTIDE TRANSPORT SYSTEM PERMEASE PROTEIN DPPB-RELATED"/>
    <property type="match status" value="1"/>
</dbReference>
<comment type="similarity">
    <text evidence="7">Belongs to the binding-protein-dependent transport system permease family.</text>
</comment>
<keyword evidence="3" id="KW-1003">Cell membrane</keyword>
<dbReference type="PROSITE" id="PS50928">
    <property type="entry name" value="ABC_TM1"/>
    <property type="match status" value="1"/>
</dbReference>
<dbReference type="InterPro" id="IPR000515">
    <property type="entry name" value="MetI-like"/>
</dbReference>
<evidence type="ECO:0000256" key="3">
    <source>
        <dbReference type="ARBA" id="ARBA00022475"/>
    </source>
</evidence>
<dbReference type="InterPro" id="IPR045621">
    <property type="entry name" value="BPD_transp_1_N"/>
</dbReference>
<proteinExistence type="inferred from homology"/>
<reference evidence="10 11" key="1">
    <citation type="submission" date="2022-04" db="EMBL/GenBank/DDBJ databases">
        <title>Leucobacter sp. isolated from rhizosphere of onion.</title>
        <authorList>
            <person name="Won M."/>
            <person name="Lee C.-M."/>
            <person name="Woen H.-Y."/>
            <person name="Kwon S.-W."/>
        </authorList>
    </citation>
    <scope>NUCLEOTIDE SEQUENCE [LARGE SCALE GENOMIC DNA]</scope>
    <source>
        <strain evidence="10 11">H25R-14</strain>
    </source>
</reference>
<feature type="transmembrane region" description="Helical" evidence="7">
    <location>
        <begin position="177"/>
        <end position="197"/>
    </location>
</feature>
<keyword evidence="5 7" id="KW-1133">Transmembrane helix</keyword>
<gene>
    <name evidence="10" type="ORF">MUN76_07820</name>
</gene>
<feature type="transmembrane region" description="Helical" evidence="7">
    <location>
        <begin position="139"/>
        <end position="165"/>
    </location>
</feature>
<feature type="transmembrane region" description="Helical" evidence="7">
    <location>
        <begin position="103"/>
        <end position="127"/>
    </location>
</feature>
<feature type="region of interest" description="Disordered" evidence="8">
    <location>
        <begin position="338"/>
        <end position="360"/>
    </location>
</feature>
<dbReference type="SUPFAM" id="SSF161098">
    <property type="entry name" value="MetI-like"/>
    <property type="match status" value="1"/>
</dbReference>
<keyword evidence="11" id="KW-1185">Reference proteome</keyword>
<dbReference type="EMBL" id="CP095043">
    <property type="protein sequence ID" value="UOQ58980.1"/>
    <property type="molecule type" value="Genomic_DNA"/>
</dbReference>
<comment type="subcellular location">
    <subcellularLocation>
        <location evidence="1 7">Cell membrane</location>
        <topology evidence="1 7">Multi-pass membrane protein</topology>
    </subcellularLocation>
</comment>
<feature type="transmembrane region" description="Helical" evidence="7">
    <location>
        <begin position="231"/>
        <end position="257"/>
    </location>
</feature>
<sequence>MSLRVLLRRVGQAFLVLALAYTGAYVLLSALPGDAVMARYGSPDLGLSTEQIAEIRESYGIDRPVILRYFESIGAFLRGDFGYSVQSGAKVSDLIAEALPSTLALAGIALVGAVFLAVVIAFTASYGKGTWLRRLFRNLPPLFISLPVFWIGIILIQVFSFRLGLIPVIGASPAQAIILPAITLMIPIAAPLAQVFLRSIDEVREQPFVSVVRARGASTSWLLWRNVAPNALLPALTMAGLLFGELVGGAIVTEAVFGRVGIGNLTAQAVANRDTPVLLAVVVIATVVFVTINLAVDLLYPVLDARLRRRGSGGRAARRDPAFVDAPMETAAIDGSALDAVAPGSGPGSAPETDRPGGTR</sequence>
<keyword evidence="4 7" id="KW-0812">Transmembrane</keyword>
<dbReference type="CDD" id="cd06261">
    <property type="entry name" value="TM_PBP2"/>
    <property type="match status" value="1"/>
</dbReference>
<evidence type="ECO:0000256" key="8">
    <source>
        <dbReference type="SAM" id="MobiDB-lite"/>
    </source>
</evidence>
<dbReference type="Proteomes" id="UP000831775">
    <property type="component" value="Chromosome"/>
</dbReference>
<dbReference type="Pfam" id="PF19300">
    <property type="entry name" value="BPD_transp_1_N"/>
    <property type="match status" value="1"/>
</dbReference>
<protein>
    <submittedName>
        <fullName evidence="10">ABC transporter permease</fullName>
    </submittedName>
</protein>
<accession>A0ABY4FRU0</accession>
<name>A0ABY4FRU0_9MICO</name>
<organism evidence="10 11">
    <name type="scientific">Leucobacter rhizosphaerae</name>
    <dbReference type="NCBI Taxonomy" id="2932245"/>
    <lineage>
        <taxon>Bacteria</taxon>
        <taxon>Bacillati</taxon>
        <taxon>Actinomycetota</taxon>
        <taxon>Actinomycetes</taxon>
        <taxon>Micrococcales</taxon>
        <taxon>Microbacteriaceae</taxon>
        <taxon>Leucobacter</taxon>
    </lineage>
</organism>
<evidence type="ECO:0000259" key="9">
    <source>
        <dbReference type="PROSITE" id="PS50928"/>
    </source>
</evidence>
<evidence type="ECO:0000256" key="7">
    <source>
        <dbReference type="RuleBase" id="RU363032"/>
    </source>
</evidence>